<evidence type="ECO:0000256" key="7">
    <source>
        <dbReference type="ARBA" id="ARBA00023146"/>
    </source>
</evidence>
<evidence type="ECO:0000313" key="8">
    <source>
        <dbReference type="EMBL" id="KAH0534913.1"/>
    </source>
</evidence>
<dbReference type="Proteomes" id="UP000826195">
    <property type="component" value="Unassembled WGS sequence"/>
</dbReference>
<protein>
    <recommendedName>
        <fullName evidence="2">leucine--tRNA ligase</fullName>
        <ecNumber evidence="2">6.1.1.4</ecNumber>
    </recommendedName>
</protein>
<keyword evidence="5" id="KW-0067">ATP-binding</keyword>
<keyword evidence="4" id="KW-0547">Nucleotide-binding</keyword>
<evidence type="ECO:0000256" key="2">
    <source>
        <dbReference type="ARBA" id="ARBA00013164"/>
    </source>
</evidence>
<gene>
    <name evidence="8" type="ORF">KQX54_010086</name>
</gene>
<proteinExistence type="inferred from homology"/>
<accession>A0AAV7HDT5</accession>
<evidence type="ECO:0000313" key="9">
    <source>
        <dbReference type="Proteomes" id="UP000826195"/>
    </source>
</evidence>
<comment type="caution">
    <text evidence="8">The sequence shown here is derived from an EMBL/GenBank/DDBJ whole genome shotgun (WGS) entry which is preliminary data.</text>
</comment>
<dbReference type="GO" id="GO:0006429">
    <property type="term" value="P:leucyl-tRNA aminoacylation"/>
    <property type="evidence" value="ECO:0007669"/>
    <property type="project" value="InterPro"/>
</dbReference>
<dbReference type="InterPro" id="IPR002302">
    <property type="entry name" value="Leu-tRNA-ligase"/>
</dbReference>
<organism evidence="8 9">
    <name type="scientific">Cotesia glomerata</name>
    <name type="common">Lepidopteran parasitic wasp</name>
    <name type="synonym">Apanteles glomeratus</name>
    <dbReference type="NCBI Taxonomy" id="32391"/>
    <lineage>
        <taxon>Eukaryota</taxon>
        <taxon>Metazoa</taxon>
        <taxon>Ecdysozoa</taxon>
        <taxon>Arthropoda</taxon>
        <taxon>Hexapoda</taxon>
        <taxon>Insecta</taxon>
        <taxon>Pterygota</taxon>
        <taxon>Neoptera</taxon>
        <taxon>Endopterygota</taxon>
        <taxon>Hymenoptera</taxon>
        <taxon>Apocrita</taxon>
        <taxon>Ichneumonoidea</taxon>
        <taxon>Braconidae</taxon>
        <taxon>Microgastrinae</taxon>
        <taxon>Cotesia</taxon>
    </lineage>
</organism>
<keyword evidence="9" id="KW-1185">Reference proteome</keyword>
<keyword evidence="6" id="KW-0648">Protein biosynthesis</keyword>
<dbReference type="PANTHER" id="PTHR43740">
    <property type="entry name" value="LEUCYL-TRNA SYNTHETASE"/>
    <property type="match status" value="1"/>
</dbReference>
<dbReference type="AlphaFoldDB" id="A0AAV7HDT5"/>
<dbReference type="PRINTS" id="PR00985">
    <property type="entry name" value="TRNASYNTHLEU"/>
</dbReference>
<evidence type="ECO:0000256" key="4">
    <source>
        <dbReference type="ARBA" id="ARBA00022741"/>
    </source>
</evidence>
<dbReference type="GO" id="GO:0004823">
    <property type="term" value="F:leucine-tRNA ligase activity"/>
    <property type="evidence" value="ECO:0007669"/>
    <property type="project" value="UniProtKB-EC"/>
</dbReference>
<dbReference type="GO" id="GO:0032543">
    <property type="term" value="P:mitochondrial translation"/>
    <property type="evidence" value="ECO:0007669"/>
    <property type="project" value="TreeGrafter"/>
</dbReference>
<keyword evidence="3" id="KW-0436">Ligase</keyword>
<evidence type="ECO:0000256" key="5">
    <source>
        <dbReference type="ARBA" id="ARBA00022840"/>
    </source>
</evidence>
<dbReference type="EC" id="6.1.1.4" evidence="2"/>
<evidence type="ECO:0000256" key="1">
    <source>
        <dbReference type="ARBA" id="ARBA00005594"/>
    </source>
</evidence>
<dbReference type="PANTHER" id="PTHR43740:SF2">
    <property type="entry name" value="LEUCINE--TRNA LIGASE, MITOCHONDRIAL"/>
    <property type="match status" value="1"/>
</dbReference>
<comment type="similarity">
    <text evidence="1">Belongs to the class-I aminoacyl-tRNA synthetase family.</text>
</comment>
<evidence type="ECO:0000256" key="6">
    <source>
        <dbReference type="ARBA" id="ARBA00022917"/>
    </source>
</evidence>
<dbReference type="SUPFAM" id="SSF52374">
    <property type="entry name" value="Nucleotidylyl transferase"/>
    <property type="match status" value="1"/>
</dbReference>
<name>A0AAV7HDT5_COTGL</name>
<sequence length="269" mass="31116">MTNEIHRKMGWDAFGLPTENVALERKIDSHKWTESNISNMKTQLKILGLRISNLPSGVLPLDPGVRFLKLFDHALAYQKQSFVNWDPVDETVLADEQVDPNGNSWRSGAKVQRKLLKPWFIRTTAFTKSLISQCLKSGGILLKFKKIGLESALELPWTLSWLLICLESLTASISRQIGLRLTLEEFQQKRQQSMKQAEEWKIGGYEVSSTLRDWLISSKNWSDATFHEISNWQQRLWLTIRQFLKRRETKLLKEVANTPTTDEFIKDNA</sequence>
<evidence type="ECO:0000256" key="3">
    <source>
        <dbReference type="ARBA" id="ARBA00022598"/>
    </source>
</evidence>
<keyword evidence="7" id="KW-0030">Aminoacyl-tRNA synthetase</keyword>
<dbReference type="GO" id="GO:0005739">
    <property type="term" value="C:mitochondrion"/>
    <property type="evidence" value="ECO:0007669"/>
    <property type="project" value="TreeGrafter"/>
</dbReference>
<reference evidence="8 9" key="1">
    <citation type="journal article" date="2021" name="J. Hered.">
        <title>A chromosome-level genome assembly of the parasitoid wasp, Cotesia glomerata (Hymenoptera: Braconidae).</title>
        <authorList>
            <person name="Pinto B.J."/>
            <person name="Weis J.J."/>
            <person name="Gamble T."/>
            <person name="Ode P.J."/>
            <person name="Paul R."/>
            <person name="Zaspel J.M."/>
        </authorList>
    </citation>
    <scope>NUCLEOTIDE SEQUENCE [LARGE SCALE GENOMIC DNA]</scope>
    <source>
        <strain evidence="8">CgM1</strain>
    </source>
</reference>
<dbReference type="EMBL" id="JAHXZJ010002982">
    <property type="protein sequence ID" value="KAH0534913.1"/>
    <property type="molecule type" value="Genomic_DNA"/>
</dbReference>
<dbReference type="Gene3D" id="3.40.50.620">
    <property type="entry name" value="HUPs"/>
    <property type="match status" value="1"/>
</dbReference>
<dbReference type="InterPro" id="IPR014729">
    <property type="entry name" value="Rossmann-like_a/b/a_fold"/>
</dbReference>
<dbReference type="GO" id="GO:0005524">
    <property type="term" value="F:ATP binding"/>
    <property type="evidence" value="ECO:0007669"/>
    <property type="project" value="UniProtKB-KW"/>
</dbReference>